<name>A0ABT8HSM9_9BACL</name>
<accession>A0ABT8HSM9</accession>
<evidence type="ECO:0000256" key="1">
    <source>
        <dbReference type="SAM" id="MobiDB-lite"/>
    </source>
</evidence>
<keyword evidence="3" id="KW-1185">Reference proteome</keyword>
<dbReference type="Proteomes" id="UP001172721">
    <property type="component" value="Unassembled WGS sequence"/>
</dbReference>
<proteinExistence type="predicted"/>
<comment type="caution">
    <text evidence="2">The sequence shown here is derived from an EMBL/GenBank/DDBJ whole genome shotgun (WGS) entry which is preliminary data.</text>
</comment>
<evidence type="ECO:0000313" key="2">
    <source>
        <dbReference type="EMBL" id="MDN4523766.1"/>
    </source>
</evidence>
<feature type="compositionally biased region" description="Polar residues" evidence="1">
    <location>
        <begin position="1"/>
        <end position="16"/>
    </location>
</feature>
<sequence length="139" mass="15102">MLNSRQFQFPGSQNSRQFPGGFPPGPPGQQQGTGGFPPGPPPGQSGQQAGSFPPGPPPTYVPQASPAFTSGQAGTFAVDPGAIRPCLFRYVYIWQNNGQGFWAWLTFAGFRSIAGFRWNGFRWNYFGMDTNRISSFVCT</sequence>
<dbReference type="RefSeq" id="WP_301164777.1">
    <property type="nucleotide sequence ID" value="NZ_JAUHTR010000001.1"/>
</dbReference>
<protein>
    <submittedName>
        <fullName evidence="2">Transporter</fullName>
    </submittedName>
</protein>
<gene>
    <name evidence="2" type="ORF">QYB97_04735</name>
</gene>
<feature type="region of interest" description="Disordered" evidence="1">
    <location>
        <begin position="1"/>
        <end position="67"/>
    </location>
</feature>
<evidence type="ECO:0000313" key="3">
    <source>
        <dbReference type="Proteomes" id="UP001172721"/>
    </source>
</evidence>
<dbReference type="EMBL" id="JAUHTR010000001">
    <property type="protein sequence ID" value="MDN4523766.1"/>
    <property type="molecule type" value="Genomic_DNA"/>
</dbReference>
<reference evidence="2" key="1">
    <citation type="submission" date="2023-07" db="EMBL/GenBank/DDBJ databases">
        <title>Fictibacillus sp. isolated from freshwater pond.</title>
        <authorList>
            <person name="Kirdat K."/>
            <person name="Bhat A."/>
            <person name="Mourya A."/>
            <person name="Yadav A."/>
        </authorList>
    </citation>
    <scope>NUCLEOTIDE SEQUENCE</scope>
    <source>
        <strain evidence="2">NE201</strain>
    </source>
</reference>
<organism evidence="2 3">
    <name type="scientific">Fictibacillus fluitans</name>
    <dbReference type="NCBI Taxonomy" id="3058422"/>
    <lineage>
        <taxon>Bacteria</taxon>
        <taxon>Bacillati</taxon>
        <taxon>Bacillota</taxon>
        <taxon>Bacilli</taxon>
        <taxon>Bacillales</taxon>
        <taxon>Fictibacillaceae</taxon>
        <taxon>Fictibacillus</taxon>
    </lineage>
</organism>